<evidence type="ECO:0000313" key="2">
    <source>
        <dbReference type="Proteomes" id="UP000325081"/>
    </source>
</evidence>
<proteinExistence type="predicted"/>
<organism evidence="1 2">
    <name type="scientific">Striga asiatica</name>
    <name type="common">Asiatic witchweed</name>
    <name type="synonym">Buchnera asiatica</name>
    <dbReference type="NCBI Taxonomy" id="4170"/>
    <lineage>
        <taxon>Eukaryota</taxon>
        <taxon>Viridiplantae</taxon>
        <taxon>Streptophyta</taxon>
        <taxon>Embryophyta</taxon>
        <taxon>Tracheophyta</taxon>
        <taxon>Spermatophyta</taxon>
        <taxon>Magnoliopsida</taxon>
        <taxon>eudicotyledons</taxon>
        <taxon>Gunneridae</taxon>
        <taxon>Pentapetalae</taxon>
        <taxon>asterids</taxon>
        <taxon>lamiids</taxon>
        <taxon>Lamiales</taxon>
        <taxon>Orobanchaceae</taxon>
        <taxon>Buchnereae</taxon>
        <taxon>Striga</taxon>
    </lineage>
</organism>
<sequence length="152" mass="16407">MSSPEITIAPSDLGHVLPPEITIAPSNPQYSTSLILSKYAFLRVSLSLGGAGITEEANFSVAKSKDTINQGSERFNHHHSWSEWVTFSFAITELQQSYHLYPYLLSKDEGGGGRILNSFVVGFHKASPGGFVTGSYDGGTKSSNKPLQIDEG</sequence>
<dbReference type="EMBL" id="BKCP01012737">
    <property type="protein sequence ID" value="GER56836.1"/>
    <property type="molecule type" value="Genomic_DNA"/>
</dbReference>
<evidence type="ECO:0000313" key="1">
    <source>
        <dbReference type="EMBL" id="GER56836.1"/>
    </source>
</evidence>
<gene>
    <name evidence="1" type="ORF">STAS_34584</name>
</gene>
<name>A0A5A7RI07_STRAF</name>
<dbReference type="AlphaFoldDB" id="A0A5A7RI07"/>
<comment type="caution">
    <text evidence="1">The sequence shown here is derived from an EMBL/GenBank/DDBJ whole genome shotgun (WGS) entry which is preliminary data.</text>
</comment>
<protein>
    <submittedName>
        <fullName evidence="1">NAD(P)-binding Rossmann-fold superfamily protein</fullName>
    </submittedName>
</protein>
<keyword evidence="2" id="KW-1185">Reference proteome</keyword>
<reference evidence="2" key="1">
    <citation type="journal article" date="2019" name="Curr. Biol.">
        <title>Genome Sequence of Striga asiatica Provides Insight into the Evolution of Plant Parasitism.</title>
        <authorList>
            <person name="Yoshida S."/>
            <person name="Kim S."/>
            <person name="Wafula E.K."/>
            <person name="Tanskanen J."/>
            <person name="Kim Y.M."/>
            <person name="Honaas L."/>
            <person name="Yang Z."/>
            <person name="Spallek T."/>
            <person name="Conn C.E."/>
            <person name="Ichihashi Y."/>
            <person name="Cheong K."/>
            <person name="Cui S."/>
            <person name="Der J.P."/>
            <person name="Gundlach H."/>
            <person name="Jiao Y."/>
            <person name="Hori C."/>
            <person name="Ishida J.K."/>
            <person name="Kasahara H."/>
            <person name="Kiba T."/>
            <person name="Kim M.S."/>
            <person name="Koo N."/>
            <person name="Laohavisit A."/>
            <person name="Lee Y.H."/>
            <person name="Lumba S."/>
            <person name="McCourt P."/>
            <person name="Mortimer J.C."/>
            <person name="Mutuku J.M."/>
            <person name="Nomura T."/>
            <person name="Sasaki-Sekimoto Y."/>
            <person name="Seto Y."/>
            <person name="Wang Y."/>
            <person name="Wakatake T."/>
            <person name="Sakakibara H."/>
            <person name="Demura T."/>
            <person name="Yamaguchi S."/>
            <person name="Yoneyama K."/>
            <person name="Manabe R.I."/>
            <person name="Nelson D.C."/>
            <person name="Schulman A.H."/>
            <person name="Timko M.P."/>
            <person name="dePamphilis C.W."/>
            <person name="Choi D."/>
            <person name="Shirasu K."/>
        </authorList>
    </citation>
    <scope>NUCLEOTIDE SEQUENCE [LARGE SCALE GENOMIC DNA]</scope>
    <source>
        <strain evidence="2">cv. UVA1</strain>
    </source>
</reference>
<accession>A0A5A7RI07</accession>
<dbReference type="Proteomes" id="UP000325081">
    <property type="component" value="Unassembled WGS sequence"/>
</dbReference>